<sequence length="161" mass="17779">MSRKAPSDCNDGYRMAFTQMMTARAIPVSRMATMVTAPPQNTITVRQPAQVVTEVAATAVPATSVMKTSHNNYEIHSQNVILNRTMQQQQTPNRTFSDVDKNSAKMLVILASGEQRLITFTLPKESCTVQDLLEQVGVPFDENTSIQCVESPGRDIDFVVT</sequence>
<reference evidence="2" key="1">
    <citation type="submission" date="2013-02" db="EMBL/GenBank/DDBJ databases">
        <authorList>
            <person name="Hughes D."/>
        </authorList>
    </citation>
    <scope>NUCLEOTIDE SEQUENCE</scope>
    <source>
        <strain>Durham</strain>
        <strain evidence="2">NC isolate 2 -- Noor lab</strain>
    </source>
</reference>
<evidence type="ECO:0000313" key="2">
    <source>
        <dbReference type="Proteomes" id="UP000015102"/>
    </source>
</evidence>
<name>T1GY71_MEGSC</name>
<dbReference type="HOGENOM" id="CLU_1647941_0_0_1"/>
<keyword evidence="2" id="KW-1185">Reference proteome</keyword>
<dbReference type="Proteomes" id="UP000015102">
    <property type="component" value="Unassembled WGS sequence"/>
</dbReference>
<dbReference type="EnsemblMetazoa" id="MESCA008793-RA">
    <property type="protein sequence ID" value="MESCA008793-PA"/>
    <property type="gene ID" value="MESCA008793"/>
</dbReference>
<dbReference type="STRING" id="36166.T1GY71"/>
<dbReference type="AlphaFoldDB" id="T1GY71"/>
<accession>T1GY71</accession>
<organism evidence="1 2">
    <name type="scientific">Megaselia scalaris</name>
    <name type="common">Humpbacked fly</name>
    <name type="synonym">Phora scalaris</name>
    <dbReference type="NCBI Taxonomy" id="36166"/>
    <lineage>
        <taxon>Eukaryota</taxon>
        <taxon>Metazoa</taxon>
        <taxon>Ecdysozoa</taxon>
        <taxon>Arthropoda</taxon>
        <taxon>Hexapoda</taxon>
        <taxon>Insecta</taxon>
        <taxon>Pterygota</taxon>
        <taxon>Neoptera</taxon>
        <taxon>Endopterygota</taxon>
        <taxon>Diptera</taxon>
        <taxon>Brachycera</taxon>
        <taxon>Muscomorpha</taxon>
        <taxon>Platypezoidea</taxon>
        <taxon>Phoridae</taxon>
        <taxon>Megaseliini</taxon>
        <taxon>Megaselia</taxon>
    </lineage>
</organism>
<evidence type="ECO:0000313" key="1">
    <source>
        <dbReference type="EnsemblMetazoa" id="MESCA008793-PA"/>
    </source>
</evidence>
<dbReference type="EMBL" id="CAQQ02384638">
    <property type="status" value="NOT_ANNOTATED_CDS"/>
    <property type="molecule type" value="Genomic_DNA"/>
</dbReference>
<proteinExistence type="predicted"/>
<protein>
    <submittedName>
        <fullName evidence="1">Uncharacterized protein</fullName>
    </submittedName>
</protein>
<dbReference type="EMBL" id="CAQQ02384639">
    <property type="status" value="NOT_ANNOTATED_CDS"/>
    <property type="molecule type" value="Genomic_DNA"/>
</dbReference>
<reference evidence="1" key="2">
    <citation type="submission" date="2015-06" db="UniProtKB">
        <authorList>
            <consortium name="EnsemblMetazoa"/>
        </authorList>
    </citation>
    <scope>IDENTIFICATION</scope>
</reference>